<gene>
    <name evidence="1" type="ORF">SAMN05216222_2235</name>
</gene>
<dbReference type="STRING" id="1148509.SAMN05216222_2235"/>
<dbReference type="AlphaFoldDB" id="A0A1H1UXM8"/>
<evidence type="ECO:0000313" key="2">
    <source>
        <dbReference type="Proteomes" id="UP000198481"/>
    </source>
</evidence>
<accession>A0A1H1UXM8</accession>
<organism evidence="1 2">
    <name type="scientific">Pseudomonas prosekii</name>
    <dbReference type="NCBI Taxonomy" id="1148509"/>
    <lineage>
        <taxon>Bacteria</taxon>
        <taxon>Pseudomonadati</taxon>
        <taxon>Pseudomonadota</taxon>
        <taxon>Gammaproteobacteria</taxon>
        <taxon>Pseudomonadales</taxon>
        <taxon>Pseudomonadaceae</taxon>
        <taxon>Pseudomonas</taxon>
    </lineage>
</organism>
<proteinExistence type="predicted"/>
<name>A0A1H1UXM8_9PSED</name>
<dbReference type="EMBL" id="LT629762">
    <property type="protein sequence ID" value="SDS77255.1"/>
    <property type="molecule type" value="Genomic_DNA"/>
</dbReference>
<sequence>MVGMMMRAKRVNPDSLKACVAFKNQPLTPALSPKGRGEREPISMAFTS</sequence>
<protein>
    <submittedName>
        <fullName evidence="1">Uncharacterized protein</fullName>
    </submittedName>
</protein>
<evidence type="ECO:0000313" key="1">
    <source>
        <dbReference type="EMBL" id="SDS77255.1"/>
    </source>
</evidence>
<dbReference type="Proteomes" id="UP000198481">
    <property type="component" value="Chromosome I"/>
</dbReference>
<reference evidence="1 2" key="1">
    <citation type="submission" date="2016-10" db="EMBL/GenBank/DDBJ databases">
        <authorList>
            <person name="de Groot N.N."/>
        </authorList>
    </citation>
    <scope>NUCLEOTIDE SEQUENCE [LARGE SCALE GENOMIC DNA]</scope>
    <source>
        <strain evidence="1 2">LMG 26867</strain>
    </source>
</reference>